<protein>
    <submittedName>
        <fullName evidence="2">Uncharacterized protein</fullName>
    </submittedName>
</protein>
<evidence type="ECO:0000313" key="2">
    <source>
        <dbReference type="EMBL" id="KAK9939323.1"/>
    </source>
</evidence>
<proteinExistence type="predicted"/>
<comment type="caution">
    <text evidence="2">The sequence shown here is derived from an EMBL/GenBank/DDBJ whole genome shotgun (WGS) entry which is preliminary data.</text>
</comment>
<dbReference type="AlphaFoldDB" id="A0AAW1XRF5"/>
<dbReference type="PANTHER" id="PTHR48434:SF1">
    <property type="entry name" value="(RAPE) HYPOTHETICAL PROTEIN"/>
    <property type="match status" value="1"/>
</dbReference>
<organism evidence="2 3">
    <name type="scientific">Rubus argutus</name>
    <name type="common">Southern blackberry</name>
    <dbReference type="NCBI Taxonomy" id="59490"/>
    <lineage>
        <taxon>Eukaryota</taxon>
        <taxon>Viridiplantae</taxon>
        <taxon>Streptophyta</taxon>
        <taxon>Embryophyta</taxon>
        <taxon>Tracheophyta</taxon>
        <taxon>Spermatophyta</taxon>
        <taxon>Magnoliopsida</taxon>
        <taxon>eudicotyledons</taxon>
        <taxon>Gunneridae</taxon>
        <taxon>Pentapetalae</taxon>
        <taxon>rosids</taxon>
        <taxon>fabids</taxon>
        <taxon>Rosales</taxon>
        <taxon>Rosaceae</taxon>
        <taxon>Rosoideae</taxon>
        <taxon>Rosoideae incertae sedis</taxon>
        <taxon>Rubus</taxon>
    </lineage>
</organism>
<dbReference type="EMBL" id="JBEDUW010000003">
    <property type="protein sequence ID" value="KAK9939323.1"/>
    <property type="molecule type" value="Genomic_DNA"/>
</dbReference>
<name>A0AAW1XRF5_RUBAR</name>
<evidence type="ECO:0000313" key="3">
    <source>
        <dbReference type="Proteomes" id="UP001457282"/>
    </source>
</evidence>
<accession>A0AAW1XRF5</accession>
<feature type="region of interest" description="Disordered" evidence="1">
    <location>
        <begin position="170"/>
        <end position="227"/>
    </location>
</feature>
<gene>
    <name evidence="2" type="ORF">M0R45_016021</name>
</gene>
<feature type="region of interest" description="Disordered" evidence="1">
    <location>
        <begin position="134"/>
        <end position="158"/>
    </location>
</feature>
<reference evidence="2 3" key="1">
    <citation type="journal article" date="2023" name="G3 (Bethesda)">
        <title>A chromosome-length genome assembly and annotation of blackberry (Rubus argutus, cv. 'Hillquist').</title>
        <authorList>
            <person name="Bruna T."/>
            <person name="Aryal R."/>
            <person name="Dudchenko O."/>
            <person name="Sargent D.J."/>
            <person name="Mead D."/>
            <person name="Buti M."/>
            <person name="Cavallini A."/>
            <person name="Hytonen T."/>
            <person name="Andres J."/>
            <person name="Pham M."/>
            <person name="Weisz D."/>
            <person name="Mascagni F."/>
            <person name="Usai G."/>
            <person name="Natali L."/>
            <person name="Bassil N."/>
            <person name="Fernandez G.E."/>
            <person name="Lomsadze A."/>
            <person name="Armour M."/>
            <person name="Olukolu B."/>
            <person name="Poorten T."/>
            <person name="Britton C."/>
            <person name="Davik J."/>
            <person name="Ashrafi H."/>
            <person name="Aiden E.L."/>
            <person name="Borodovsky M."/>
            <person name="Worthington M."/>
        </authorList>
    </citation>
    <scope>NUCLEOTIDE SEQUENCE [LARGE SCALE GENOMIC DNA]</scope>
    <source>
        <strain evidence="2">PI 553951</strain>
    </source>
</reference>
<dbReference type="PANTHER" id="PTHR48434">
    <property type="entry name" value="(RAPE) HYPOTHETICAL PROTEIN"/>
    <property type="match status" value="1"/>
</dbReference>
<sequence length="227" mass="26274">MSHSWFINFDKFFKSEFPIWFLGWWAAHGMSFSPLPEPLQKSIEFSAQTQIFTPYQSQFPAILHFTAKYKVPWILKWHYNIISRNFAVKWWDKFKHDIIISQVNEEFRSNTSQSPFIRHPHSQLAIQTLNPQTALVTQSPTSSHSSKSKEKTKASLSKSAKLKELANQLLEEAAHLSNDEDEERNASSSSSALSGHTPPSEKKKWVDYPEETPGEYFQYSQNPCSPY</sequence>
<dbReference type="Proteomes" id="UP001457282">
    <property type="component" value="Unassembled WGS sequence"/>
</dbReference>
<evidence type="ECO:0000256" key="1">
    <source>
        <dbReference type="SAM" id="MobiDB-lite"/>
    </source>
</evidence>
<keyword evidence="3" id="KW-1185">Reference proteome</keyword>
<feature type="compositionally biased region" description="Polar residues" evidence="1">
    <location>
        <begin position="218"/>
        <end position="227"/>
    </location>
</feature>